<dbReference type="InterPro" id="IPR000281">
    <property type="entry name" value="HTH_RpiR"/>
</dbReference>
<dbReference type="KEGG" id="ppan:ESD82_08445"/>
<dbReference type="InterPro" id="IPR036388">
    <property type="entry name" value="WH-like_DNA-bd_sf"/>
</dbReference>
<proteinExistence type="predicted"/>
<dbReference type="PANTHER" id="PTHR30514:SF18">
    <property type="entry name" value="RPIR-FAMILY TRANSCRIPTIONAL REGULATOR"/>
    <property type="match status" value="1"/>
</dbReference>
<dbReference type="Pfam" id="PF01418">
    <property type="entry name" value="HTH_6"/>
    <property type="match status" value="1"/>
</dbReference>
<dbReference type="InterPro" id="IPR047640">
    <property type="entry name" value="RpiR-like"/>
</dbReference>
<dbReference type="SUPFAM" id="SSF46689">
    <property type="entry name" value="Homeodomain-like"/>
    <property type="match status" value="1"/>
</dbReference>
<dbReference type="PANTHER" id="PTHR30514">
    <property type="entry name" value="GLUCOKINASE"/>
    <property type="match status" value="1"/>
</dbReference>
<gene>
    <name evidence="2" type="ORF">ESD82_08445</name>
</gene>
<evidence type="ECO:0000259" key="1">
    <source>
        <dbReference type="PROSITE" id="PS51071"/>
    </source>
</evidence>
<dbReference type="Gene3D" id="1.10.10.10">
    <property type="entry name" value="Winged helix-like DNA-binding domain superfamily/Winged helix DNA-binding domain"/>
    <property type="match status" value="1"/>
</dbReference>
<dbReference type="AlphaFoldDB" id="A0AAE6NTA3"/>
<dbReference type="Gene3D" id="3.40.50.10490">
    <property type="entry name" value="Glucose-6-phosphate isomerase like protein, domain 1"/>
    <property type="match status" value="1"/>
</dbReference>
<organism evidence="2 3">
    <name type="scientific">Paracoccus pantotrophus</name>
    <name type="common">Thiosphaera pantotropha</name>
    <dbReference type="NCBI Taxonomy" id="82367"/>
    <lineage>
        <taxon>Bacteria</taxon>
        <taxon>Pseudomonadati</taxon>
        <taxon>Pseudomonadota</taxon>
        <taxon>Alphaproteobacteria</taxon>
        <taxon>Rhodobacterales</taxon>
        <taxon>Paracoccaceae</taxon>
        <taxon>Paracoccus</taxon>
    </lineage>
</organism>
<dbReference type="PROSITE" id="PS51071">
    <property type="entry name" value="HTH_RPIR"/>
    <property type="match status" value="1"/>
</dbReference>
<protein>
    <submittedName>
        <fullName evidence="2">MurR/RpiR family transcriptional regulator</fullName>
    </submittedName>
</protein>
<keyword evidence="2" id="KW-0614">Plasmid</keyword>
<evidence type="ECO:0000313" key="2">
    <source>
        <dbReference type="EMBL" id="QFG36251.1"/>
    </source>
</evidence>
<feature type="domain" description="HTH rpiR-type" evidence="1">
    <location>
        <begin position="27"/>
        <end position="103"/>
    </location>
</feature>
<dbReference type="SUPFAM" id="SSF53697">
    <property type="entry name" value="SIS domain"/>
    <property type="match status" value="1"/>
</dbReference>
<dbReference type="GO" id="GO:0003677">
    <property type="term" value="F:DNA binding"/>
    <property type="evidence" value="ECO:0007669"/>
    <property type="project" value="InterPro"/>
</dbReference>
<dbReference type="Proteomes" id="UP000326453">
    <property type="component" value="Plasmid pPAN2"/>
</dbReference>
<evidence type="ECO:0000313" key="3">
    <source>
        <dbReference type="Proteomes" id="UP000326453"/>
    </source>
</evidence>
<name>A0AAE6NTA3_PARPN</name>
<geneLocation type="plasmid" evidence="3">
    <name>ppan2</name>
</geneLocation>
<dbReference type="GO" id="GO:0003700">
    <property type="term" value="F:DNA-binding transcription factor activity"/>
    <property type="evidence" value="ECO:0007669"/>
    <property type="project" value="InterPro"/>
</dbReference>
<accession>A0AAE6NTA3</accession>
<dbReference type="InterPro" id="IPR009057">
    <property type="entry name" value="Homeodomain-like_sf"/>
</dbReference>
<dbReference type="InterPro" id="IPR046348">
    <property type="entry name" value="SIS_dom_sf"/>
</dbReference>
<sequence>MQIIYPSEERVMASDETKPRGEIDLLRFVQNGLDGAGAEWSRSGRLIATYLRDNWEQLPYQTGASIAAAVGLSEMTVIRFIRQLGFANLKEFKAALRPPTDSDAEEMGNIRRRLKLDPLNQRTLEKSLGRELEAVAAAYRLTTLPRWGDCVEAILKARQVSVLGFQASRGLAIDFSSRLQYVRPGVRYVQDHAGILTEVFDMAHESHCLVLVDTHAYARKAVLLAQRAREMAMPLIFVTDSFTNRAYDFTEMVLQGETYVETFWDSPASLAIILNLLIDSVANRLGGEVSKRTEQLHEMGHYFAEFDHRTSRLARSQGEPDAAG</sequence>
<dbReference type="GO" id="GO:1901135">
    <property type="term" value="P:carbohydrate derivative metabolic process"/>
    <property type="evidence" value="ECO:0007669"/>
    <property type="project" value="InterPro"/>
</dbReference>
<dbReference type="GO" id="GO:0097367">
    <property type="term" value="F:carbohydrate derivative binding"/>
    <property type="evidence" value="ECO:0007669"/>
    <property type="project" value="InterPro"/>
</dbReference>
<dbReference type="EMBL" id="CP044425">
    <property type="protein sequence ID" value="QFG36251.1"/>
    <property type="molecule type" value="Genomic_DNA"/>
</dbReference>
<reference evidence="2 3" key="1">
    <citation type="submission" date="2019-01" db="EMBL/GenBank/DDBJ databases">
        <title>Complete Genome Sequence and Annotation of the Paracoccus pantotrophus type strain DSM 2944.</title>
        <authorList>
            <person name="Bockwoldt J.A."/>
            <person name="Zimmermann M."/>
            <person name="Tiso T."/>
            <person name="Blank L.M."/>
        </authorList>
    </citation>
    <scope>NUCLEOTIDE SEQUENCE [LARGE SCALE GENOMIC DNA]</scope>
    <source>
        <strain evidence="2 3">DSM 2944</strain>
        <plasmid evidence="3">ppan2</plasmid>
    </source>
</reference>